<proteinExistence type="predicted"/>
<reference evidence="2 3" key="1">
    <citation type="journal article" date="2019" name="Commun. Biol.">
        <title>The bagworm genome reveals a unique fibroin gene that provides high tensile strength.</title>
        <authorList>
            <person name="Kono N."/>
            <person name="Nakamura H."/>
            <person name="Ohtoshi R."/>
            <person name="Tomita M."/>
            <person name="Numata K."/>
            <person name="Arakawa K."/>
        </authorList>
    </citation>
    <scope>NUCLEOTIDE SEQUENCE [LARGE SCALE GENOMIC DNA]</scope>
</reference>
<sequence length="201" mass="22578">MDKRCRNKAHKYIDAKALSDMRAIARGPARVGTERVPAPFVSIDHADCHHPDLVPDSNLDLVEESKVVPNGDAVGGVPASKPHPLTVHQLPAASALPSGRQMGRTWELNWMPRVFLPLTDIRAMSLLWGRLRKKQTELHCRRIVQEHALRDVAGRPFPIESSSPLYRNVRRPAIFLCEIEGRGQCAFHIHPLAVKDNLYNQ</sequence>
<dbReference type="PROSITE" id="PS51294">
    <property type="entry name" value="HTH_MYB"/>
    <property type="match status" value="1"/>
</dbReference>
<evidence type="ECO:0000259" key="1">
    <source>
        <dbReference type="PROSITE" id="PS51294"/>
    </source>
</evidence>
<dbReference type="Proteomes" id="UP000299102">
    <property type="component" value="Unassembled WGS sequence"/>
</dbReference>
<accession>A0A4C1X3V4</accession>
<name>A0A4C1X3V4_EUMVA</name>
<dbReference type="InterPro" id="IPR017930">
    <property type="entry name" value="Myb_dom"/>
</dbReference>
<evidence type="ECO:0000313" key="2">
    <source>
        <dbReference type="EMBL" id="GBP57059.1"/>
    </source>
</evidence>
<keyword evidence="3" id="KW-1185">Reference proteome</keyword>
<protein>
    <recommendedName>
        <fullName evidence="1">HTH myb-type domain-containing protein</fullName>
    </recommendedName>
</protein>
<evidence type="ECO:0000313" key="3">
    <source>
        <dbReference type="Proteomes" id="UP000299102"/>
    </source>
</evidence>
<organism evidence="2 3">
    <name type="scientific">Eumeta variegata</name>
    <name type="common">Bagworm moth</name>
    <name type="synonym">Eumeta japonica</name>
    <dbReference type="NCBI Taxonomy" id="151549"/>
    <lineage>
        <taxon>Eukaryota</taxon>
        <taxon>Metazoa</taxon>
        <taxon>Ecdysozoa</taxon>
        <taxon>Arthropoda</taxon>
        <taxon>Hexapoda</taxon>
        <taxon>Insecta</taxon>
        <taxon>Pterygota</taxon>
        <taxon>Neoptera</taxon>
        <taxon>Endopterygota</taxon>
        <taxon>Lepidoptera</taxon>
        <taxon>Glossata</taxon>
        <taxon>Ditrysia</taxon>
        <taxon>Tineoidea</taxon>
        <taxon>Psychidae</taxon>
        <taxon>Oiketicinae</taxon>
        <taxon>Eumeta</taxon>
    </lineage>
</organism>
<comment type="caution">
    <text evidence="2">The sequence shown here is derived from an EMBL/GenBank/DDBJ whole genome shotgun (WGS) entry which is preliminary data.</text>
</comment>
<gene>
    <name evidence="2" type="ORF">EVAR_45815_1</name>
</gene>
<feature type="domain" description="HTH myb-type" evidence="1">
    <location>
        <begin position="1"/>
        <end position="17"/>
    </location>
</feature>
<dbReference type="AlphaFoldDB" id="A0A4C1X3V4"/>
<dbReference type="EMBL" id="BGZK01000707">
    <property type="protein sequence ID" value="GBP57059.1"/>
    <property type="molecule type" value="Genomic_DNA"/>
</dbReference>